<dbReference type="PANTHER" id="PTHR31549">
    <property type="entry name" value="PROTEIN, PUTATIVE (DUF247)-RELATED-RELATED"/>
    <property type="match status" value="1"/>
</dbReference>
<evidence type="ECO:0000313" key="4">
    <source>
        <dbReference type="Proteomes" id="UP001341281"/>
    </source>
</evidence>
<keyword evidence="4" id="KW-1185">Reference proteome</keyword>
<dbReference type="AlphaFoldDB" id="A0AAQ3UP86"/>
<organism evidence="3 4">
    <name type="scientific">Paspalum notatum var. saurae</name>
    <dbReference type="NCBI Taxonomy" id="547442"/>
    <lineage>
        <taxon>Eukaryota</taxon>
        <taxon>Viridiplantae</taxon>
        <taxon>Streptophyta</taxon>
        <taxon>Embryophyta</taxon>
        <taxon>Tracheophyta</taxon>
        <taxon>Spermatophyta</taxon>
        <taxon>Magnoliopsida</taxon>
        <taxon>Liliopsida</taxon>
        <taxon>Poales</taxon>
        <taxon>Poaceae</taxon>
        <taxon>PACMAD clade</taxon>
        <taxon>Panicoideae</taxon>
        <taxon>Andropogonodae</taxon>
        <taxon>Paspaleae</taxon>
        <taxon>Paspalinae</taxon>
        <taxon>Paspalum</taxon>
    </lineage>
</organism>
<dbReference type="Proteomes" id="UP001341281">
    <property type="component" value="Chromosome 10"/>
</dbReference>
<dbReference type="InterPro" id="IPR004158">
    <property type="entry name" value="DUF247_pln"/>
</dbReference>
<dbReference type="PANTHER" id="PTHR31549:SF146">
    <property type="entry name" value="OS01G0564600 PROTEIN"/>
    <property type="match status" value="1"/>
</dbReference>
<keyword evidence="2" id="KW-0472">Membrane</keyword>
<feature type="transmembrane region" description="Helical" evidence="2">
    <location>
        <begin position="444"/>
        <end position="462"/>
    </location>
</feature>
<feature type="region of interest" description="Disordered" evidence="1">
    <location>
        <begin position="1"/>
        <end position="68"/>
    </location>
</feature>
<evidence type="ECO:0000256" key="1">
    <source>
        <dbReference type="SAM" id="MobiDB-lite"/>
    </source>
</evidence>
<sequence>MAETETQAAGEVVRSPAHAHAVAIHFHVHAPPPPPPPPPPPLVKPKPESESESPSGSKSSPRHPLVGTGVRFLVKEPVRSSGTTTIQRIPETLRAAIDRDDFAAPIAVAIDPYHHGSPHLQEMEEAKKVARDEFCRVAGQDREVEVIQQKITSLAADAKRRYADDYRYRLGNGMEDDDGDDLAEIMFMDGCFLLRFMADVMLLENQLPWLVLQALMECTPGVSWPVAKFLDLMACAFNVGNEVVTVTPQQPDTDLQPPLHLLGLFHRRQVGAARAKNLDVPSLSSLSCTAVELAEMGVKITASKAKAFGHMAMTKRRPHLGLYGELALAPMVLNKLTACWLFNMVAYEASLGAACADNFAVSSYVSVVSLLMNQQEDVKELRGKGVVVSAFSDEMTLASFKNLAAHVRVGYRYYDVFEHLQQYRQERWVWIAVHAFLYRNLKTIIAVFSAIGVLAGLFKAILSLKHPQQG</sequence>
<reference evidence="3 4" key="1">
    <citation type="submission" date="2024-02" db="EMBL/GenBank/DDBJ databases">
        <title>High-quality chromosome-scale genome assembly of Pensacola bahiagrass (Paspalum notatum Flugge var. saurae).</title>
        <authorList>
            <person name="Vega J.M."/>
            <person name="Podio M."/>
            <person name="Orjuela J."/>
            <person name="Siena L.A."/>
            <person name="Pessino S.C."/>
            <person name="Combes M.C."/>
            <person name="Mariac C."/>
            <person name="Albertini E."/>
            <person name="Pupilli F."/>
            <person name="Ortiz J.P.A."/>
            <person name="Leblanc O."/>
        </authorList>
    </citation>
    <scope>NUCLEOTIDE SEQUENCE [LARGE SCALE GENOMIC DNA]</scope>
    <source>
        <strain evidence="3">R1</strain>
        <tissue evidence="3">Leaf</tissue>
    </source>
</reference>
<accession>A0AAQ3UP86</accession>
<name>A0AAQ3UP86_PASNO</name>
<keyword evidence="2" id="KW-0812">Transmembrane</keyword>
<proteinExistence type="predicted"/>
<keyword evidence="2" id="KW-1133">Transmembrane helix</keyword>
<protein>
    <submittedName>
        <fullName evidence="3">Uncharacterized protein</fullName>
    </submittedName>
</protein>
<dbReference type="Pfam" id="PF03140">
    <property type="entry name" value="DUF247"/>
    <property type="match status" value="1"/>
</dbReference>
<gene>
    <name evidence="3" type="ORF">U9M48_041654</name>
</gene>
<evidence type="ECO:0000256" key="2">
    <source>
        <dbReference type="SAM" id="Phobius"/>
    </source>
</evidence>
<dbReference type="SUPFAM" id="SSF101447">
    <property type="entry name" value="Formin homology 2 domain (FH2 domain)"/>
    <property type="match status" value="1"/>
</dbReference>
<dbReference type="EMBL" id="CP144754">
    <property type="protein sequence ID" value="WVZ95954.1"/>
    <property type="molecule type" value="Genomic_DNA"/>
</dbReference>
<evidence type="ECO:0000313" key="3">
    <source>
        <dbReference type="EMBL" id="WVZ95954.1"/>
    </source>
</evidence>
<feature type="compositionally biased region" description="Pro residues" evidence="1">
    <location>
        <begin position="30"/>
        <end position="44"/>
    </location>
</feature>